<dbReference type="AlphaFoldDB" id="A0A1W0A2B0"/>
<proteinExistence type="predicted"/>
<protein>
    <submittedName>
        <fullName evidence="1">Uncharacterized protein</fullName>
    </submittedName>
</protein>
<evidence type="ECO:0000313" key="1">
    <source>
        <dbReference type="EMBL" id="OQS04407.1"/>
    </source>
</evidence>
<accession>A0A1W0A2B0</accession>
<sequence length="109" mass="12594">MGASKEGIVLYHPDDVEYNPLYRPRSLSLNIGKIHSCDTQTTRASLHDARGASTMTIDTETDYDPDEFFDDCPLLQDSQTMSEWWKDQLTKLLLKFRRNKQKPTRRATA</sequence>
<comment type="caution">
    <text evidence="1">The sequence shown here is derived from an EMBL/GenBank/DDBJ whole genome shotgun (WGS) entry which is preliminary data.</text>
</comment>
<dbReference type="EMBL" id="JNBS01000618">
    <property type="protein sequence ID" value="OQS04407.1"/>
    <property type="molecule type" value="Genomic_DNA"/>
</dbReference>
<organism evidence="1 2">
    <name type="scientific">Thraustotheca clavata</name>
    <dbReference type="NCBI Taxonomy" id="74557"/>
    <lineage>
        <taxon>Eukaryota</taxon>
        <taxon>Sar</taxon>
        <taxon>Stramenopiles</taxon>
        <taxon>Oomycota</taxon>
        <taxon>Saprolegniomycetes</taxon>
        <taxon>Saprolegniales</taxon>
        <taxon>Achlyaceae</taxon>
        <taxon>Thraustotheca</taxon>
    </lineage>
</organism>
<evidence type="ECO:0000313" key="2">
    <source>
        <dbReference type="Proteomes" id="UP000243217"/>
    </source>
</evidence>
<keyword evidence="2" id="KW-1185">Reference proteome</keyword>
<dbReference type="OrthoDB" id="64979at2759"/>
<dbReference type="Proteomes" id="UP000243217">
    <property type="component" value="Unassembled WGS sequence"/>
</dbReference>
<name>A0A1W0A2B0_9STRA</name>
<gene>
    <name evidence="1" type="ORF">THRCLA_20888</name>
</gene>
<reference evidence="1 2" key="1">
    <citation type="journal article" date="2014" name="Genome Biol. Evol.">
        <title>The secreted proteins of Achlya hypogyna and Thraustotheca clavata identify the ancestral oomycete secretome and reveal gene acquisitions by horizontal gene transfer.</title>
        <authorList>
            <person name="Misner I."/>
            <person name="Blouin N."/>
            <person name="Leonard G."/>
            <person name="Richards T.A."/>
            <person name="Lane C.E."/>
        </authorList>
    </citation>
    <scope>NUCLEOTIDE SEQUENCE [LARGE SCALE GENOMIC DNA]</scope>
    <source>
        <strain evidence="1 2">ATCC 34112</strain>
    </source>
</reference>